<gene>
    <name evidence="1" type="ORF">RFULGI_LOCUS8470</name>
</gene>
<dbReference type="Proteomes" id="UP000789396">
    <property type="component" value="Unassembled WGS sequence"/>
</dbReference>
<name>A0A9N9H6R0_9GLOM</name>
<evidence type="ECO:0000313" key="1">
    <source>
        <dbReference type="EMBL" id="CAG8651352.1"/>
    </source>
</evidence>
<keyword evidence="2" id="KW-1185">Reference proteome</keyword>
<comment type="caution">
    <text evidence="1">The sequence shown here is derived from an EMBL/GenBank/DDBJ whole genome shotgun (WGS) entry which is preliminary data.</text>
</comment>
<evidence type="ECO:0000313" key="2">
    <source>
        <dbReference type="Proteomes" id="UP000789396"/>
    </source>
</evidence>
<protein>
    <submittedName>
        <fullName evidence="1">4344_t:CDS:1</fullName>
    </submittedName>
</protein>
<dbReference type="OrthoDB" id="2443710at2759"/>
<sequence>MPMRINQIRNILVCIVCLAVIFLAWRVNIFINDLTYLAQQTGERVVGILEKGVDELELVRRSSEQFMGEAEKAAENIKERMRTPIISGPWSRGCSSLHGCHKGYCWAGCAGIFGSVEGFEWCYTKNTSDGDYVKCSSDKDCDGCW</sequence>
<feature type="non-terminal residue" evidence="1">
    <location>
        <position position="145"/>
    </location>
</feature>
<dbReference type="AlphaFoldDB" id="A0A9N9H6R0"/>
<accession>A0A9N9H6R0</accession>
<proteinExistence type="predicted"/>
<organism evidence="1 2">
    <name type="scientific">Racocetra fulgida</name>
    <dbReference type="NCBI Taxonomy" id="60492"/>
    <lineage>
        <taxon>Eukaryota</taxon>
        <taxon>Fungi</taxon>
        <taxon>Fungi incertae sedis</taxon>
        <taxon>Mucoromycota</taxon>
        <taxon>Glomeromycotina</taxon>
        <taxon>Glomeromycetes</taxon>
        <taxon>Diversisporales</taxon>
        <taxon>Gigasporaceae</taxon>
        <taxon>Racocetra</taxon>
    </lineage>
</organism>
<dbReference type="EMBL" id="CAJVPZ010013728">
    <property type="protein sequence ID" value="CAG8651352.1"/>
    <property type="molecule type" value="Genomic_DNA"/>
</dbReference>
<reference evidence="1" key="1">
    <citation type="submission" date="2021-06" db="EMBL/GenBank/DDBJ databases">
        <authorList>
            <person name="Kallberg Y."/>
            <person name="Tangrot J."/>
            <person name="Rosling A."/>
        </authorList>
    </citation>
    <scope>NUCLEOTIDE SEQUENCE</scope>
    <source>
        <strain evidence="1">IN212</strain>
    </source>
</reference>